<dbReference type="PATRIC" id="fig|1264554.4.peg.223"/>
<dbReference type="InterPro" id="IPR002363">
    <property type="entry name" value="Ribosomal_uL10_CS_bac"/>
</dbReference>
<dbReference type="OrthoDB" id="9808307at2"/>
<comment type="similarity">
    <text evidence="1 5">Belongs to the universal ribosomal protein uL10 family.</text>
</comment>
<evidence type="ECO:0000313" key="6">
    <source>
        <dbReference type="EMBL" id="KKB27040.1"/>
    </source>
</evidence>
<dbReference type="GO" id="GO:0003735">
    <property type="term" value="F:structural constituent of ribosome"/>
    <property type="evidence" value="ECO:0007669"/>
    <property type="project" value="InterPro"/>
</dbReference>
<evidence type="ECO:0000256" key="5">
    <source>
        <dbReference type="HAMAP-Rule" id="MF_00362"/>
    </source>
</evidence>
<accession>A0A0F5H1N6</accession>
<evidence type="ECO:0000256" key="1">
    <source>
        <dbReference type="ARBA" id="ARBA00008889"/>
    </source>
</evidence>
<dbReference type="InterPro" id="IPR047865">
    <property type="entry name" value="Ribosomal_uL10_bac_type"/>
</dbReference>
<dbReference type="GO" id="GO:0015934">
    <property type="term" value="C:large ribosomal subunit"/>
    <property type="evidence" value="ECO:0007669"/>
    <property type="project" value="InterPro"/>
</dbReference>
<keyword evidence="3 5" id="KW-0687">Ribonucleoprotein</keyword>
<keyword evidence="2 5" id="KW-0689">Ribosomal protein</keyword>
<dbReference type="STRING" id="29561.MM26B8_00490"/>
<gene>
    <name evidence="5 6" type="primary">rplJ</name>
    <name evidence="6" type="ORF">MMELEA_02670</name>
</gene>
<dbReference type="GO" id="GO:0006412">
    <property type="term" value="P:translation"/>
    <property type="evidence" value="ECO:0007669"/>
    <property type="project" value="UniProtKB-UniRule"/>
</dbReference>
<dbReference type="InterPro" id="IPR022973">
    <property type="entry name" value="Ribosomal_uL10_bac"/>
</dbReference>
<evidence type="ECO:0000256" key="4">
    <source>
        <dbReference type="ARBA" id="ARBA00035202"/>
    </source>
</evidence>
<dbReference type="InterPro" id="IPR001790">
    <property type="entry name" value="Ribosomal_uL10"/>
</dbReference>
<evidence type="ECO:0000256" key="3">
    <source>
        <dbReference type="ARBA" id="ARBA00023274"/>
    </source>
</evidence>
<dbReference type="HAMAP" id="MF_00362">
    <property type="entry name" value="Ribosomal_uL10"/>
    <property type="match status" value="1"/>
</dbReference>
<comment type="caution">
    <text evidence="6">The sequence shown here is derived from an EMBL/GenBank/DDBJ whole genome shotgun (WGS) entry which is preliminary data.</text>
</comment>
<comment type="subunit">
    <text evidence="5">Part of the ribosomal stalk of the 50S ribosomal subunit. The N-terminus interacts with L11 and the large rRNA to form the base of the stalk. The C-terminus forms an elongated spine to which L12 dimers bind in a sequential fashion forming a multimeric L10(L12)X complex.</text>
</comment>
<comment type="function">
    <text evidence="5">Forms part of the ribosomal stalk, playing a central role in the interaction of the ribosome with GTP-bound translation factors.</text>
</comment>
<protein>
    <recommendedName>
        <fullName evidence="4 5">Large ribosomal subunit protein uL10</fullName>
    </recommendedName>
</protein>
<dbReference type="PROSITE" id="PS01109">
    <property type="entry name" value="RIBOSOMAL_L10"/>
    <property type="match status" value="1"/>
</dbReference>
<dbReference type="SUPFAM" id="SSF160369">
    <property type="entry name" value="Ribosomal protein L10-like"/>
    <property type="match status" value="1"/>
</dbReference>
<keyword evidence="7" id="KW-1185">Reference proteome</keyword>
<dbReference type="PANTHER" id="PTHR11560">
    <property type="entry name" value="39S RIBOSOMAL PROTEIN L10, MITOCHONDRIAL"/>
    <property type="match status" value="1"/>
</dbReference>
<keyword evidence="5" id="KW-0699">rRNA-binding</keyword>
<dbReference type="Proteomes" id="UP000033750">
    <property type="component" value="Unassembled WGS sequence"/>
</dbReference>
<dbReference type="CDD" id="cd05797">
    <property type="entry name" value="Ribosomal_L10"/>
    <property type="match status" value="1"/>
</dbReference>
<evidence type="ECO:0000256" key="2">
    <source>
        <dbReference type="ARBA" id="ARBA00022980"/>
    </source>
</evidence>
<keyword evidence="5" id="KW-0694">RNA-binding</keyword>
<dbReference type="Gene3D" id="3.30.70.1730">
    <property type="match status" value="1"/>
</dbReference>
<dbReference type="GO" id="GO:0070180">
    <property type="term" value="F:large ribosomal subunit rRNA binding"/>
    <property type="evidence" value="ECO:0007669"/>
    <property type="project" value="UniProtKB-UniRule"/>
</dbReference>
<organism evidence="6 7">
    <name type="scientific">Mycoplasmopsis meleagridis ATCC 25294</name>
    <dbReference type="NCBI Taxonomy" id="1264554"/>
    <lineage>
        <taxon>Bacteria</taxon>
        <taxon>Bacillati</taxon>
        <taxon>Mycoplasmatota</taxon>
        <taxon>Mycoplasmoidales</taxon>
        <taxon>Metamycoplasmataceae</taxon>
        <taxon>Mycoplasmopsis</taxon>
    </lineage>
</organism>
<dbReference type="Pfam" id="PF00466">
    <property type="entry name" value="Ribosomal_L10"/>
    <property type="match status" value="1"/>
</dbReference>
<dbReference type="EMBL" id="JZXN01000009">
    <property type="protein sequence ID" value="KKB27040.1"/>
    <property type="molecule type" value="Genomic_DNA"/>
</dbReference>
<dbReference type="InterPro" id="IPR043141">
    <property type="entry name" value="Ribosomal_uL10-like_sf"/>
</dbReference>
<dbReference type="RefSeq" id="WP_046096711.1">
    <property type="nucleotide sequence ID" value="NZ_JZXN01000009.1"/>
</dbReference>
<proteinExistence type="inferred from homology"/>
<name>A0A0F5H1N6_9BACT</name>
<dbReference type="NCBIfam" id="NF000955">
    <property type="entry name" value="PRK00099.1-1"/>
    <property type="match status" value="1"/>
</dbReference>
<sequence>MHQPKESAFRLIKKETVQEINDKLKASKSLVVAEYRGLSVEDLTKLRILAKKINVEVKVFKNRLFKLAAKNNNFAELNEHLVGPNIFFFSKDDELSAFKLVSSFAKENKLLIAKAGIFENKVVNANGVIEIASLPNYEEALTILARSLMNPLQQLSLSLKLLSEKKE</sequence>
<reference evidence="6 7" key="1">
    <citation type="submission" date="2015-03" db="EMBL/GenBank/DDBJ databases">
        <title>Genome sequence of Mycoplasma meleagridis strain ATCC 25294.</title>
        <authorList>
            <person name="Yacoub E."/>
            <person name="Blanchard A."/>
            <person name="Sirand-Pugnet P."/>
            <person name="Mardassi B.B.A."/>
        </authorList>
    </citation>
    <scope>NUCLEOTIDE SEQUENCE [LARGE SCALE GENOMIC DNA]</scope>
    <source>
        <strain evidence="6 7">ATCC 25294</strain>
    </source>
</reference>
<dbReference type="AlphaFoldDB" id="A0A0F5H1N6"/>
<evidence type="ECO:0000313" key="7">
    <source>
        <dbReference type="Proteomes" id="UP000033750"/>
    </source>
</evidence>